<dbReference type="PANTHER" id="PTHR32347">
    <property type="entry name" value="EFFLUX SYSTEM COMPONENT YKNX-RELATED"/>
    <property type="match status" value="1"/>
</dbReference>
<dbReference type="EMBL" id="JBHTIU010000010">
    <property type="protein sequence ID" value="MFD0868224.1"/>
    <property type="molecule type" value="Genomic_DNA"/>
</dbReference>
<keyword evidence="3 4" id="KW-0175">Coiled coil</keyword>
<keyword evidence="5" id="KW-0472">Membrane</keyword>
<evidence type="ECO:0000256" key="1">
    <source>
        <dbReference type="ARBA" id="ARBA00004196"/>
    </source>
</evidence>
<name>A0ABW3D6A2_9BACL</name>
<dbReference type="Gene3D" id="2.40.420.20">
    <property type="match status" value="1"/>
</dbReference>
<reference evidence="9" key="1">
    <citation type="journal article" date="2019" name="Int. J. Syst. Evol. Microbiol.">
        <title>The Global Catalogue of Microorganisms (GCM) 10K type strain sequencing project: providing services to taxonomists for standard genome sequencing and annotation.</title>
        <authorList>
            <consortium name="The Broad Institute Genomics Platform"/>
            <consortium name="The Broad Institute Genome Sequencing Center for Infectious Disease"/>
            <person name="Wu L."/>
            <person name="Ma J."/>
        </authorList>
    </citation>
    <scope>NUCLEOTIDE SEQUENCE [LARGE SCALE GENOMIC DNA]</scope>
    <source>
        <strain evidence="9">CCUG 57263</strain>
    </source>
</reference>
<dbReference type="SUPFAM" id="SSF51230">
    <property type="entry name" value="Single hybrid motif"/>
    <property type="match status" value="1"/>
</dbReference>
<evidence type="ECO:0000256" key="3">
    <source>
        <dbReference type="ARBA" id="ARBA00023054"/>
    </source>
</evidence>
<dbReference type="Pfam" id="PF25990">
    <property type="entry name" value="Beta-barrel_YknX"/>
    <property type="match status" value="1"/>
</dbReference>
<dbReference type="Proteomes" id="UP001597120">
    <property type="component" value="Unassembled WGS sequence"/>
</dbReference>
<comment type="caution">
    <text evidence="8">The sequence shown here is derived from an EMBL/GenBank/DDBJ whole genome shotgun (WGS) entry which is preliminary data.</text>
</comment>
<accession>A0ABW3D6A2</accession>
<evidence type="ECO:0000256" key="5">
    <source>
        <dbReference type="SAM" id="Phobius"/>
    </source>
</evidence>
<comment type="subcellular location">
    <subcellularLocation>
        <location evidence="1">Cell envelope</location>
    </subcellularLocation>
</comment>
<dbReference type="InterPro" id="IPR011053">
    <property type="entry name" value="Single_hybrid_motif"/>
</dbReference>
<dbReference type="InterPro" id="IPR058636">
    <property type="entry name" value="Beta-barrel_YknX"/>
</dbReference>
<feature type="domain" description="YknX-like beta-barrel" evidence="7">
    <location>
        <begin position="224"/>
        <end position="288"/>
    </location>
</feature>
<dbReference type="Pfam" id="PF25967">
    <property type="entry name" value="RND-MFP_C"/>
    <property type="match status" value="1"/>
</dbReference>
<proteinExistence type="inferred from homology"/>
<evidence type="ECO:0000256" key="2">
    <source>
        <dbReference type="ARBA" id="ARBA00009477"/>
    </source>
</evidence>
<protein>
    <submittedName>
        <fullName evidence="8">Efflux RND transporter periplasmic adaptor subunit</fullName>
    </submittedName>
</protein>
<evidence type="ECO:0000313" key="8">
    <source>
        <dbReference type="EMBL" id="MFD0868224.1"/>
    </source>
</evidence>
<dbReference type="InterPro" id="IPR050465">
    <property type="entry name" value="UPF0194_transport"/>
</dbReference>
<comment type="similarity">
    <text evidence="2">Belongs to the membrane fusion protein (MFP) (TC 8.A.1) family.</text>
</comment>
<dbReference type="RefSeq" id="WP_379286115.1">
    <property type="nucleotide sequence ID" value="NZ_JBHTIU010000010.1"/>
</dbReference>
<feature type="domain" description="Multidrug resistance protein MdtA-like C-terminal permuted SH3" evidence="6">
    <location>
        <begin position="305"/>
        <end position="360"/>
    </location>
</feature>
<evidence type="ECO:0000259" key="7">
    <source>
        <dbReference type="Pfam" id="PF25990"/>
    </source>
</evidence>
<gene>
    <name evidence="8" type="ORF">ACFQ03_03615</name>
</gene>
<dbReference type="NCBIfam" id="TIGR01730">
    <property type="entry name" value="RND_mfp"/>
    <property type="match status" value="1"/>
</dbReference>
<evidence type="ECO:0000313" key="9">
    <source>
        <dbReference type="Proteomes" id="UP001597120"/>
    </source>
</evidence>
<feature type="coiled-coil region" evidence="4">
    <location>
        <begin position="102"/>
        <end position="131"/>
    </location>
</feature>
<sequence>MRKKKRWIPVLLIAGVLGITAFLYIQSRPVNNMEASAPQSYSQALEFEAKQEALVQTIEVKGKSSYIRETAVYAPFAGTIQSWAVKEGEQISEGALLFEMETDDLRKQLAVKQANVDKMQTEQKIQQAVQSLAPDSSRTTAASVGEQEAFARYTDKETDKLQQKLDSINLAMLQNEIKETQELISEARYLAKADGIFLFDEKKEPKRVAEQELLGKIVDLTQLKMVATVGEYEVFQIKEGLPVDVRIDALPNDKLKGKVTEVSKFAKSGNDGVSKFEVTVELEPHDRLIAGLGLTGTIIVDQKDNALVVPTITVQRDGDDYFVYVLNGTEPEKRIVQIGIETAEQTEIIEGLQEGDKVVLQ</sequence>
<dbReference type="Gene3D" id="2.40.50.100">
    <property type="match status" value="1"/>
</dbReference>
<keyword evidence="5" id="KW-1133">Transmembrane helix</keyword>
<dbReference type="InterPro" id="IPR006143">
    <property type="entry name" value="RND_pump_MFP"/>
</dbReference>
<evidence type="ECO:0000256" key="4">
    <source>
        <dbReference type="SAM" id="Coils"/>
    </source>
</evidence>
<feature type="transmembrane region" description="Helical" evidence="5">
    <location>
        <begin position="7"/>
        <end position="25"/>
    </location>
</feature>
<dbReference type="Gene3D" id="2.40.30.170">
    <property type="match status" value="1"/>
</dbReference>
<organism evidence="8 9">
    <name type="scientific">Paenibacillus residui</name>
    <dbReference type="NCBI Taxonomy" id="629724"/>
    <lineage>
        <taxon>Bacteria</taxon>
        <taxon>Bacillati</taxon>
        <taxon>Bacillota</taxon>
        <taxon>Bacilli</taxon>
        <taxon>Bacillales</taxon>
        <taxon>Paenibacillaceae</taxon>
        <taxon>Paenibacillus</taxon>
    </lineage>
</organism>
<dbReference type="InterPro" id="IPR058627">
    <property type="entry name" value="MdtA-like_C"/>
</dbReference>
<evidence type="ECO:0000259" key="6">
    <source>
        <dbReference type="Pfam" id="PF25967"/>
    </source>
</evidence>
<keyword evidence="9" id="KW-1185">Reference proteome</keyword>
<keyword evidence="5" id="KW-0812">Transmembrane</keyword>